<dbReference type="CDD" id="cd00085">
    <property type="entry name" value="HNHc"/>
    <property type="match status" value="1"/>
</dbReference>
<accession>A0A2N9LC30</accession>
<sequence>MFDLIDYWMESSGERKVFKFKLRLSATTDHPSPSAVAIKLEDDRLIPSWVKLEVWKRNQGRCRKCGSNTGLHFDHIIPNSKGGSSKDPANIQILCGRHNLEKRDNIE</sequence>
<proteinExistence type="predicted"/>
<feature type="domain" description="HNH nuclease" evidence="1">
    <location>
        <begin position="49"/>
        <end position="100"/>
    </location>
</feature>
<evidence type="ECO:0000259" key="1">
    <source>
        <dbReference type="SMART" id="SM00507"/>
    </source>
</evidence>
<evidence type="ECO:0000313" key="3">
    <source>
        <dbReference type="Proteomes" id="UP000239735"/>
    </source>
</evidence>
<dbReference type="Proteomes" id="UP000239735">
    <property type="component" value="Unassembled WGS sequence"/>
</dbReference>
<dbReference type="GO" id="GO:0003676">
    <property type="term" value="F:nucleic acid binding"/>
    <property type="evidence" value="ECO:0007669"/>
    <property type="project" value="InterPro"/>
</dbReference>
<dbReference type="InterPro" id="IPR002711">
    <property type="entry name" value="HNH"/>
</dbReference>
<organism evidence="2 3">
    <name type="scientific">Candidatus Sulfuritelmatomonas gaucii</name>
    <dbReference type="NCBI Taxonomy" id="2043161"/>
    <lineage>
        <taxon>Bacteria</taxon>
        <taxon>Pseudomonadati</taxon>
        <taxon>Acidobacteriota</taxon>
        <taxon>Terriglobia</taxon>
        <taxon>Terriglobales</taxon>
        <taxon>Acidobacteriaceae</taxon>
        <taxon>Candidatus Sulfuritelmatomonas</taxon>
    </lineage>
</organism>
<dbReference type="Pfam" id="PF01844">
    <property type="entry name" value="HNH"/>
    <property type="match status" value="1"/>
</dbReference>
<dbReference type="InterPro" id="IPR003615">
    <property type="entry name" value="HNH_nuc"/>
</dbReference>
<keyword evidence="2" id="KW-0540">Nuclease</keyword>
<dbReference type="EMBL" id="OKRB01000086">
    <property type="protein sequence ID" value="SPE20830.1"/>
    <property type="molecule type" value="Genomic_DNA"/>
</dbReference>
<reference evidence="3" key="1">
    <citation type="submission" date="2018-02" db="EMBL/GenBank/DDBJ databases">
        <authorList>
            <person name="Hausmann B."/>
        </authorList>
    </citation>
    <scope>NUCLEOTIDE SEQUENCE [LARGE SCALE GENOMIC DNA]</scope>
    <source>
        <strain evidence="3">Peat soil MAG SbA5</strain>
    </source>
</reference>
<keyword evidence="2" id="KW-0378">Hydrolase</keyword>
<protein>
    <submittedName>
        <fullName evidence="2">HNH endonuclease</fullName>
    </submittedName>
</protein>
<dbReference type="Gene3D" id="1.10.30.50">
    <property type="match status" value="1"/>
</dbReference>
<keyword evidence="2" id="KW-0255">Endonuclease</keyword>
<name>A0A2N9LC30_9BACT</name>
<gene>
    <name evidence="2" type="ORF">SBA5_30035</name>
</gene>
<evidence type="ECO:0000313" key="2">
    <source>
        <dbReference type="EMBL" id="SPE20830.1"/>
    </source>
</evidence>
<dbReference type="GO" id="GO:0008270">
    <property type="term" value="F:zinc ion binding"/>
    <property type="evidence" value="ECO:0007669"/>
    <property type="project" value="InterPro"/>
</dbReference>
<dbReference type="GO" id="GO:0004519">
    <property type="term" value="F:endonuclease activity"/>
    <property type="evidence" value="ECO:0007669"/>
    <property type="project" value="UniProtKB-KW"/>
</dbReference>
<dbReference type="SMART" id="SM00507">
    <property type="entry name" value="HNHc"/>
    <property type="match status" value="1"/>
</dbReference>
<dbReference type="AlphaFoldDB" id="A0A2N9LC30"/>